<dbReference type="PANTHER" id="PTHR42834:SF1">
    <property type="entry name" value="ENDONUCLEASE_EXONUCLEASE_PHOSPHATASE FAMILY PROTEIN (AFU_ORTHOLOGUE AFUA_3G09210)"/>
    <property type="match status" value="1"/>
</dbReference>
<dbReference type="SUPFAM" id="SSF56219">
    <property type="entry name" value="DNase I-like"/>
    <property type="match status" value="1"/>
</dbReference>
<dbReference type="GO" id="GO:0003824">
    <property type="term" value="F:catalytic activity"/>
    <property type="evidence" value="ECO:0007669"/>
    <property type="project" value="InterPro"/>
</dbReference>
<organism evidence="2">
    <name type="scientific">hydrothermal vent metagenome</name>
    <dbReference type="NCBI Taxonomy" id="652676"/>
    <lineage>
        <taxon>unclassified sequences</taxon>
        <taxon>metagenomes</taxon>
        <taxon>ecological metagenomes</taxon>
    </lineage>
</organism>
<accession>A0A3B0WCT0</accession>
<gene>
    <name evidence="2" type="ORF">MNBD_GAMMA06-697</name>
</gene>
<dbReference type="InterPro" id="IPR005135">
    <property type="entry name" value="Endo/exonuclease/phosphatase"/>
</dbReference>
<protein>
    <recommendedName>
        <fullName evidence="1">Endonuclease/exonuclease/phosphatase domain-containing protein</fullName>
    </recommendedName>
</protein>
<dbReference type="Pfam" id="PF19580">
    <property type="entry name" value="Exo_endo_phos_3"/>
    <property type="match status" value="1"/>
</dbReference>
<evidence type="ECO:0000259" key="1">
    <source>
        <dbReference type="Pfam" id="PF19580"/>
    </source>
</evidence>
<dbReference type="Gene3D" id="3.60.10.10">
    <property type="entry name" value="Endonuclease/exonuclease/phosphatase"/>
    <property type="match status" value="1"/>
</dbReference>
<dbReference type="PANTHER" id="PTHR42834">
    <property type="entry name" value="ENDONUCLEASE/EXONUCLEASE/PHOSPHATASE FAMILY PROTEIN (AFU_ORTHOLOGUE AFUA_3G09210)"/>
    <property type="match status" value="1"/>
</dbReference>
<feature type="domain" description="Endonuclease/exonuclease/phosphatase" evidence="1">
    <location>
        <begin position="5"/>
        <end position="322"/>
    </location>
</feature>
<name>A0A3B0WCT0_9ZZZZ</name>
<dbReference type="InterPro" id="IPR036691">
    <property type="entry name" value="Endo/exonu/phosph_ase_sf"/>
</dbReference>
<reference evidence="2" key="1">
    <citation type="submission" date="2018-06" db="EMBL/GenBank/DDBJ databases">
        <authorList>
            <person name="Zhirakovskaya E."/>
        </authorList>
    </citation>
    <scope>NUCLEOTIDE SEQUENCE</scope>
</reference>
<evidence type="ECO:0000313" key="2">
    <source>
        <dbReference type="EMBL" id="VAW50143.1"/>
    </source>
</evidence>
<sequence>MEYFIAWWNLENLFDVANSSDRPEWLQKKLKNELVGWNATVLNNKLKQLASIIGQMNDNKGPDLLGVCEVENRNVLDKLVTALAFTGRKYAVVHSDTEDARGIDVAFIYDTKLFKKPDQSKIFSHVIIKRNATRDIVHVNFQTQSPQENDLIVIGNHWPSKLGGDLKSEPYRIIAGETLSYWLERIYVNMGKEVPVIVMGDFNDDPFSRSITDYALGLKDSSKVKSKRSRKPYLYNLMWQLQYSGSGTYYYNGWIMIDQIMVNRPMLRKESPITLVDNSCQIFKPDNLLKSGKPRRFSRPSAGKSFDPEGFSDHLPAIMRLKENL</sequence>
<dbReference type="AlphaFoldDB" id="A0A3B0WCT0"/>
<proteinExistence type="predicted"/>
<dbReference type="EMBL" id="UOFD01000005">
    <property type="protein sequence ID" value="VAW50143.1"/>
    <property type="molecule type" value="Genomic_DNA"/>
</dbReference>